<feature type="coiled-coil region" evidence="1">
    <location>
        <begin position="667"/>
        <end position="701"/>
    </location>
</feature>
<feature type="compositionally biased region" description="Polar residues" evidence="2">
    <location>
        <begin position="220"/>
        <end position="257"/>
    </location>
</feature>
<feature type="region of interest" description="Disordered" evidence="2">
    <location>
        <begin position="347"/>
        <end position="374"/>
    </location>
</feature>
<feature type="compositionally biased region" description="Low complexity" evidence="2">
    <location>
        <begin position="542"/>
        <end position="553"/>
    </location>
</feature>
<feature type="region of interest" description="Disordered" evidence="2">
    <location>
        <begin position="171"/>
        <end position="193"/>
    </location>
</feature>
<feature type="compositionally biased region" description="Polar residues" evidence="2">
    <location>
        <begin position="455"/>
        <end position="473"/>
    </location>
</feature>
<feature type="region of interest" description="Disordered" evidence="2">
    <location>
        <begin position="540"/>
        <end position="652"/>
    </location>
</feature>
<feature type="compositionally biased region" description="Polar residues" evidence="2">
    <location>
        <begin position="173"/>
        <end position="189"/>
    </location>
</feature>
<feature type="compositionally biased region" description="Pro residues" evidence="2">
    <location>
        <begin position="108"/>
        <end position="128"/>
    </location>
</feature>
<evidence type="ECO:0000313" key="4">
    <source>
        <dbReference type="RefSeq" id="XP_018493693.1"/>
    </source>
</evidence>
<evidence type="ECO:0000256" key="2">
    <source>
        <dbReference type="SAM" id="MobiDB-lite"/>
    </source>
</evidence>
<feature type="compositionally biased region" description="Low complexity" evidence="2">
    <location>
        <begin position="563"/>
        <end position="572"/>
    </location>
</feature>
<feature type="region of interest" description="Disordered" evidence="2">
    <location>
        <begin position="219"/>
        <end position="276"/>
    </location>
</feature>
<reference evidence="4" key="1">
    <citation type="submission" date="2025-08" db="UniProtKB">
        <authorList>
            <consortium name="RefSeq"/>
        </authorList>
    </citation>
    <scope>IDENTIFICATION</scope>
</reference>
<dbReference type="RefSeq" id="XP_018493693.1">
    <property type="nucleotide sequence ID" value="XM_018638177.1"/>
</dbReference>
<evidence type="ECO:0000313" key="3">
    <source>
        <dbReference type="Proteomes" id="UP000694867"/>
    </source>
</evidence>
<proteinExistence type="predicted"/>
<feature type="compositionally biased region" description="Basic and acidic residues" evidence="2">
    <location>
        <begin position="619"/>
        <end position="628"/>
    </location>
</feature>
<organism evidence="3 4">
    <name type="scientific">Galendromus occidentalis</name>
    <name type="common">western predatory mite</name>
    <dbReference type="NCBI Taxonomy" id="34638"/>
    <lineage>
        <taxon>Eukaryota</taxon>
        <taxon>Metazoa</taxon>
        <taxon>Ecdysozoa</taxon>
        <taxon>Arthropoda</taxon>
        <taxon>Chelicerata</taxon>
        <taxon>Arachnida</taxon>
        <taxon>Acari</taxon>
        <taxon>Parasitiformes</taxon>
        <taxon>Mesostigmata</taxon>
        <taxon>Gamasina</taxon>
        <taxon>Phytoseioidea</taxon>
        <taxon>Phytoseiidae</taxon>
        <taxon>Typhlodrominae</taxon>
        <taxon>Galendromus</taxon>
    </lineage>
</organism>
<feature type="compositionally biased region" description="Pro residues" evidence="2">
    <location>
        <begin position="86"/>
        <end position="98"/>
    </location>
</feature>
<dbReference type="KEGG" id="goe:100907213"/>
<feature type="region of interest" description="Disordered" evidence="2">
    <location>
        <begin position="288"/>
        <end position="329"/>
    </location>
</feature>
<feature type="region of interest" description="Disordered" evidence="2">
    <location>
        <begin position="83"/>
        <end position="130"/>
    </location>
</feature>
<name>A0AAJ7L4H5_9ACAR</name>
<dbReference type="AlphaFoldDB" id="A0AAJ7L4H5"/>
<feature type="compositionally biased region" description="Polar residues" evidence="2">
    <location>
        <begin position="350"/>
        <end position="374"/>
    </location>
</feature>
<feature type="region of interest" description="Disordered" evidence="2">
    <location>
        <begin position="497"/>
        <end position="528"/>
    </location>
</feature>
<feature type="region of interest" description="Disordered" evidence="2">
    <location>
        <begin position="435"/>
        <end position="473"/>
    </location>
</feature>
<dbReference type="Proteomes" id="UP000694867">
    <property type="component" value="Unplaced"/>
</dbReference>
<protein>
    <submittedName>
        <fullName evidence="4">Proteoglycan 4</fullName>
    </submittedName>
</protein>
<feature type="compositionally biased region" description="Basic and acidic residues" evidence="2">
    <location>
        <begin position="438"/>
        <end position="453"/>
    </location>
</feature>
<keyword evidence="3" id="KW-1185">Reference proteome</keyword>
<accession>A0AAJ7L4H5</accession>
<dbReference type="GeneID" id="100907213"/>
<sequence>MIWNLVRGGGRDMTSQAHHFITRSPNQLGGPQHVALQPQRNSEPILGNSYKSLYDERHADIRLIRGADGQTCPLIYNNLQLREPPRIPSRPEMPPPTRDVPRIVPLPSRRPPPQPSRPLPPAAVPPSHPVAAQTRFSEIRAQQPVTENKSLHLLASEPSEKMTTATAVPMLPSTPSIRATSGASQNGVTRSPKIQHPMANSQILPARVQEKFVSFDDSVRSYSPDSCATSDTPRSTPDSKSLSRSLSQGARSFQDDMSSSSSSSSSPIAESDKAKASRRLWSFSLPRFKKNNPKTLTDQSTPSLEQRGQTLPRMTSSVEATDERTLPGILKKSASLTSINELEQSRKLSTKSSASQSDLQHALVTSPQNYRDPQTNEEYQRQIVFHTSNEFEKHYVMPPRALRKYIKTNFRRLNNNVQTPTITKAEVQTVLEAVSAEAEPKTETKSPVERDYESGISSGSSATDNESHSSFGNCENLAAVPKITETADPADTPQVVAIKYKPPPCPPEPVSEPLPAPRNRDRFPEPEYINGIQYIKEVGVKEGSISECSGSGSMEKRRRRRSCGSVSSSKSGRTTRRKAPDPRITRRTGVKKYLSQTNFIAAPVSKESKGKYRKGSQGDVKRPERVKEQTSAPSAPAEDKKSTTQLNTSSCSSNFSNNGSGFLHQQLLQLLAENNHLKQINDKLEDQLEQYRRRDEKRDQLLKKYKTMGADEQVLQVRNYLSKLRRLLRSEECHVMIDTVEHFVEERALTLKADRKR</sequence>
<gene>
    <name evidence="4" type="primary">LOC100907213</name>
</gene>
<feature type="compositionally biased region" description="Pro residues" evidence="2">
    <location>
        <begin position="501"/>
        <end position="516"/>
    </location>
</feature>
<feature type="compositionally biased region" description="Polar residues" evidence="2">
    <location>
        <begin position="293"/>
        <end position="319"/>
    </location>
</feature>
<keyword evidence="1" id="KW-0175">Coiled coil</keyword>
<evidence type="ECO:0000256" key="1">
    <source>
        <dbReference type="SAM" id="Coils"/>
    </source>
</evidence>